<name>A0A1H0KGX2_9ACTN</name>
<keyword evidence="2" id="KW-1185">Reference proteome</keyword>
<evidence type="ECO:0000313" key="1">
    <source>
        <dbReference type="EMBL" id="SDO55189.1"/>
    </source>
</evidence>
<proteinExistence type="predicted"/>
<sequence>MEQLADLGEVIGTAGLRWTSPADGRTHEAAAELVAADPAAAAATSIEIAALAADFAQVLKGAAPYADRPVDLASLRERAVALDAAGVEGAGELAELVEAAERATPSQGR</sequence>
<protein>
    <submittedName>
        <fullName evidence="1">Uncharacterized protein</fullName>
    </submittedName>
</protein>
<dbReference type="Proteomes" id="UP000199004">
    <property type="component" value="Unassembled WGS sequence"/>
</dbReference>
<organism evidence="1 2">
    <name type="scientific">Nocardioides szechwanensis</name>
    <dbReference type="NCBI Taxonomy" id="1005944"/>
    <lineage>
        <taxon>Bacteria</taxon>
        <taxon>Bacillati</taxon>
        <taxon>Actinomycetota</taxon>
        <taxon>Actinomycetes</taxon>
        <taxon>Propionibacteriales</taxon>
        <taxon>Nocardioidaceae</taxon>
        <taxon>Nocardioides</taxon>
    </lineage>
</organism>
<reference evidence="1 2" key="1">
    <citation type="submission" date="2016-10" db="EMBL/GenBank/DDBJ databases">
        <authorList>
            <person name="de Groot N.N."/>
        </authorList>
    </citation>
    <scope>NUCLEOTIDE SEQUENCE [LARGE SCALE GENOMIC DNA]</scope>
    <source>
        <strain evidence="1 2">CGMCC 1.11147</strain>
    </source>
</reference>
<dbReference type="RefSeq" id="WP_091026776.1">
    <property type="nucleotide sequence ID" value="NZ_BKAE01000015.1"/>
</dbReference>
<accession>A0A1H0KGX2</accession>
<evidence type="ECO:0000313" key="2">
    <source>
        <dbReference type="Proteomes" id="UP000199004"/>
    </source>
</evidence>
<dbReference type="EMBL" id="FNIC01000010">
    <property type="protein sequence ID" value="SDO55189.1"/>
    <property type="molecule type" value="Genomic_DNA"/>
</dbReference>
<dbReference type="STRING" id="1005944.SAMN05192576_0030"/>
<gene>
    <name evidence="1" type="ORF">SAMN05192576_0030</name>
</gene>
<dbReference type="AlphaFoldDB" id="A0A1H0KGX2"/>